<evidence type="ECO:0000313" key="2">
    <source>
        <dbReference type="Proteomes" id="UP000182146"/>
    </source>
</evidence>
<evidence type="ECO:0008006" key="3">
    <source>
        <dbReference type="Google" id="ProtNLM"/>
    </source>
</evidence>
<gene>
    <name evidence="1" type="ORF">SAMN05660860_00568</name>
</gene>
<dbReference type="RefSeq" id="WP_052446168.1">
    <property type="nucleotide sequence ID" value="NZ_FNGU01000001.1"/>
</dbReference>
<dbReference type="OrthoDB" id="9810361at2"/>
<dbReference type="STRING" id="392333.SAMN05660860_00568"/>
<reference evidence="1 2" key="1">
    <citation type="submission" date="2016-10" db="EMBL/GenBank/DDBJ databases">
        <authorList>
            <person name="de Groot N.N."/>
        </authorList>
    </citation>
    <scope>NUCLEOTIDE SEQUENCE [LARGE SCALE GENOMIC DNA]</scope>
    <source>
        <strain evidence="1 2">DSM 17813</strain>
    </source>
</reference>
<evidence type="ECO:0000313" key="1">
    <source>
        <dbReference type="EMBL" id="SDL41313.1"/>
    </source>
</evidence>
<name>A0A1G9JWR2_9BACT</name>
<dbReference type="AlphaFoldDB" id="A0A1G9JWR2"/>
<dbReference type="EMBL" id="FNGU01000001">
    <property type="protein sequence ID" value="SDL41313.1"/>
    <property type="molecule type" value="Genomic_DNA"/>
</dbReference>
<organism evidence="1 2">
    <name type="scientific">Geoalkalibacter ferrihydriticus</name>
    <dbReference type="NCBI Taxonomy" id="392333"/>
    <lineage>
        <taxon>Bacteria</taxon>
        <taxon>Pseudomonadati</taxon>
        <taxon>Thermodesulfobacteriota</taxon>
        <taxon>Desulfuromonadia</taxon>
        <taxon>Desulfuromonadales</taxon>
        <taxon>Geoalkalibacteraceae</taxon>
        <taxon>Geoalkalibacter</taxon>
    </lineage>
</organism>
<accession>A0A1G9JWR2</accession>
<dbReference type="Proteomes" id="UP000182146">
    <property type="component" value="Unassembled WGS sequence"/>
</dbReference>
<protein>
    <recommendedName>
        <fullName evidence="3">Zinc-or iron-chelating domain-containing protein</fullName>
    </recommendedName>
</protein>
<proteinExistence type="predicted"/>
<sequence length="186" mass="20882">MERATEVFSPAVESLSNYRDLLDRVDALCLRTTEEFSTQVSWQRGCSNCGRHVSLSWVEAVTLALALEHLPEAQGEWIRDRARRTASQDPCPLFDKGACLLYATRPIVCRTHGMPLLTNVDGREEVVSSENNFRDRSVLPSRALIDLNLLNASLVTINNLFVSEVFHGRSPEQERLSIAEALLLDL</sequence>